<dbReference type="EMBL" id="JARULN010000001">
    <property type="protein sequence ID" value="MDG5753058.1"/>
    <property type="molecule type" value="Genomic_DNA"/>
</dbReference>
<accession>A0ABT6H1F8</accession>
<evidence type="ECO:0000256" key="1">
    <source>
        <dbReference type="SAM" id="Phobius"/>
    </source>
</evidence>
<reference evidence="2 3" key="1">
    <citation type="submission" date="2023-04" db="EMBL/GenBank/DDBJ databases">
        <title>Ectobacillus antri isolated from activated sludge.</title>
        <authorList>
            <person name="Yan P."/>
            <person name="Liu X."/>
        </authorList>
    </citation>
    <scope>NUCLEOTIDE SEQUENCE [LARGE SCALE GENOMIC DNA]</scope>
    <source>
        <strain evidence="2 3">C18H</strain>
    </source>
</reference>
<proteinExistence type="predicted"/>
<evidence type="ECO:0000313" key="3">
    <source>
        <dbReference type="Proteomes" id="UP001218246"/>
    </source>
</evidence>
<organism evidence="2 3">
    <name type="scientific">Ectobacillus antri</name>
    <dbReference type="NCBI Taxonomy" id="2486280"/>
    <lineage>
        <taxon>Bacteria</taxon>
        <taxon>Bacillati</taxon>
        <taxon>Bacillota</taxon>
        <taxon>Bacilli</taxon>
        <taxon>Bacillales</taxon>
        <taxon>Bacillaceae</taxon>
        <taxon>Ectobacillus</taxon>
    </lineage>
</organism>
<name>A0ABT6H1F8_9BACI</name>
<gene>
    <name evidence="2" type="ORF">P6P90_03470</name>
</gene>
<comment type="caution">
    <text evidence="2">The sequence shown here is derived from an EMBL/GenBank/DDBJ whole genome shotgun (WGS) entry which is preliminary data.</text>
</comment>
<keyword evidence="3" id="KW-1185">Reference proteome</keyword>
<feature type="transmembrane region" description="Helical" evidence="1">
    <location>
        <begin position="30"/>
        <end position="57"/>
    </location>
</feature>
<dbReference type="InterPro" id="IPR025172">
    <property type="entry name" value="DUF3930"/>
</dbReference>
<protein>
    <submittedName>
        <fullName evidence="2">DUF3930 family protein</fullName>
    </submittedName>
</protein>
<keyword evidence="1" id="KW-0812">Transmembrane</keyword>
<sequence length="58" mass="6843">MKNVKYMQTEEKPLLTSFESEQFDTIMDKLISILLLFLTIVGIPYTVYLLLELILIYL</sequence>
<dbReference type="Pfam" id="PF13067">
    <property type="entry name" value="DUF3930"/>
    <property type="match status" value="1"/>
</dbReference>
<keyword evidence="1" id="KW-0472">Membrane</keyword>
<dbReference type="RefSeq" id="WP_245999872.1">
    <property type="nucleotide sequence ID" value="NZ_JARRRY010000001.1"/>
</dbReference>
<dbReference type="Proteomes" id="UP001218246">
    <property type="component" value="Unassembled WGS sequence"/>
</dbReference>
<evidence type="ECO:0000313" key="2">
    <source>
        <dbReference type="EMBL" id="MDG5753058.1"/>
    </source>
</evidence>
<keyword evidence="1" id="KW-1133">Transmembrane helix</keyword>